<evidence type="ECO:0000256" key="3">
    <source>
        <dbReference type="ARBA" id="ARBA00022714"/>
    </source>
</evidence>
<name>A0ABY7AYJ9_9PSEU</name>
<keyword evidence="6" id="KW-0560">Oxidoreductase</keyword>
<evidence type="ECO:0000256" key="7">
    <source>
        <dbReference type="ARBA" id="ARBA00023004"/>
    </source>
</evidence>
<evidence type="ECO:0000256" key="2">
    <source>
        <dbReference type="ARBA" id="ARBA00022630"/>
    </source>
</evidence>
<evidence type="ECO:0000256" key="9">
    <source>
        <dbReference type="SAM" id="Phobius"/>
    </source>
</evidence>
<dbReference type="RefSeq" id="WP_268754343.1">
    <property type="nucleotide sequence ID" value="NZ_CP113836.1"/>
</dbReference>
<evidence type="ECO:0000256" key="4">
    <source>
        <dbReference type="ARBA" id="ARBA00022723"/>
    </source>
</evidence>
<dbReference type="InterPro" id="IPR001433">
    <property type="entry name" value="OxRdtase_FAD/NAD-bd"/>
</dbReference>
<evidence type="ECO:0000256" key="6">
    <source>
        <dbReference type="ARBA" id="ARBA00023002"/>
    </source>
</evidence>
<keyword evidence="5" id="KW-0274">FAD</keyword>
<protein>
    <submittedName>
        <fullName evidence="11">FAD-binding oxidoreductase</fullName>
    </submittedName>
</protein>
<feature type="transmembrane region" description="Helical" evidence="9">
    <location>
        <begin position="157"/>
        <end position="178"/>
    </location>
</feature>
<reference evidence="11" key="1">
    <citation type="submission" date="2022-11" db="EMBL/GenBank/DDBJ databases">
        <authorList>
            <person name="Mo P."/>
        </authorList>
    </citation>
    <scope>NUCLEOTIDE SEQUENCE</scope>
    <source>
        <strain evidence="11">HUAS 11-8</strain>
    </source>
</reference>
<feature type="transmembrane region" description="Helical" evidence="9">
    <location>
        <begin position="20"/>
        <end position="43"/>
    </location>
</feature>
<evidence type="ECO:0000313" key="12">
    <source>
        <dbReference type="Proteomes" id="UP001163203"/>
    </source>
</evidence>
<dbReference type="SUPFAM" id="SSF52343">
    <property type="entry name" value="Ferredoxin reductase-like, C-terminal NADP-linked domain"/>
    <property type="match status" value="1"/>
</dbReference>
<dbReference type="Pfam" id="PF00970">
    <property type="entry name" value="FAD_binding_6"/>
    <property type="match status" value="1"/>
</dbReference>
<keyword evidence="9" id="KW-0472">Membrane</keyword>
<keyword evidence="9" id="KW-1133">Transmembrane helix</keyword>
<feature type="transmembrane region" description="Helical" evidence="9">
    <location>
        <begin position="50"/>
        <end position="68"/>
    </location>
</feature>
<dbReference type="InterPro" id="IPR017938">
    <property type="entry name" value="Riboflavin_synthase-like_b-brl"/>
</dbReference>
<dbReference type="PROSITE" id="PS51384">
    <property type="entry name" value="FAD_FR"/>
    <property type="match status" value="1"/>
</dbReference>
<keyword evidence="12" id="KW-1185">Reference proteome</keyword>
<keyword evidence="9" id="KW-0812">Transmembrane</keyword>
<dbReference type="InterPro" id="IPR050415">
    <property type="entry name" value="MRET"/>
</dbReference>
<evidence type="ECO:0000259" key="10">
    <source>
        <dbReference type="PROSITE" id="PS51384"/>
    </source>
</evidence>
<dbReference type="InterPro" id="IPR039261">
    <property type="entry name" value="FNR_nucleotide-bd"/>
</dbReference>
<dbReference type="Gene3D" id="3.40.50.80">
    <property type="entry name" value="Nucleotide-binding domain of ferredoxin-NADP reductase (FNR) module"/>
    <property type="match status" value="1"/>
</dbReference>
<evidence type="ECO:0000313" key="11">
    <source>
        <dbReference type="EMBL" id="WAL64108.1"/>
    </source>
</evidence>
<dbReference type="Gene3D" id="2.40.30.10">
    <property type="entry name" value="Translation factors"/>
    <property type="match status" value="1"/>
</dbReference>
<dbReference type="InterPro" id="IPR008333">
    <property type="entry name" value="Cbr1-like_FAD-bd_dom"/>
</dbReference>
<dbReference type="InterPro" id="IPR017927">
    <property type="entry name" value="FAD-bd_FR_type"/>
</dbReference>
<evidence type="ECO:0000256" key="8">
    <source>
        <dbReference type="ARBA" id="ARBA00023014"/>
    </source>
</evidence>
<dbReference type="Pfam" id="PF00175">
    <property type="entry name" value="NAD_binding_1"/>
    <property type="match status" value="1"/>
</dbReference>
<dbReference type="EMBL" id="CP113836">
    <property type="protein sequence ID" value="WAL64108.1"/>
    <property type="molecule type" value="Genomic_DNA"/>
</dbReference>
<keyword evidence="4" id="KW-0479">Metal-binding</keyword>
<keyword evidence="7" id="KW-0408">Iron</keyword>
<accession>A0ABY7AYJ9</accession>
<dbReference type="Proteomes" id="UP001163203">
    <property type="component" value="Chromosome"/>
</dbReference>
<comment type="cofactor">
    <cofactor evidence="1">
        <name>FAD</name>
        <dbReference type="ChEBI" id="CHEBI:57692"/>
    </cofactor>
</comment>
<evidence type="ECO:0000256" key="1">
    <source>
        <dbReference type="ARBA" id="ARBA00001974"/>
    </source>
</evidence>
<proteinExistence type="predicted"/>
<sequence>MTATTTPTAPAPALVRVPAMALPTLLLFLAALGLGAGATWLALEGLAPPWLTLPLHVAAMVALFVVLHECAHHTAGRLGGVNDVLGRIAMPFVSAVGAFPSARFLHREQHRRRSGAHLTPWNLHGPRWQLPLRWMTADLWHVYAYMRRSADRPQAEVAEALAMLVLLPGTLAAVIGTGHGGELLLVYLLPQRLALAVAGWWFDWLPSRLPDRARSYQTVHTRHPNLPFHRYRRAWRTGPEPEPPAPAVPSPRPAPEAEFRSLTVSTVRPLTDRAVLVGFRIPAALRPEFRFVPGQHVVLRTELDGEPVRRAYAICSRPEEAELRVAIKRLKGGRLSTYATTELAPGARLDVLPPAGDFTLAPHPREARHFVAIAAGIGIAPLLPMLSHALTAAPRCRATLLYVNRSGADTLFSDDLSRLARTFEGRLRVLHFRTDERDPDLHPVRSARPFDSIGTALAISYEHYHAGALDGARLRSLLAGRLHPAKVDEWFVSAPPELADPVRALLAEHHVPATTVHREQFRLS</sequence>
<gene>
    <name evidence="11" type="ORF">ORV05_24400</name>
</gene>
<dbReference type="PANTHER" id="PTHR47354:SF8">
    <property type="entry name" value="1,2-PHENYLACETYL-COA EPOXIDASE, SUBUNIT E"/>
    <property type="match status" value="1"/>
</dbReference>
<dbReference type="PANTHER" id="PTHR47354">
    <property type="entry name" value="NADH OXIDOREDUCTASE HCR"/>
    <property type="match status" value="1"/>
</dbReference>
<dbReference type="CDD" id="cd06214">
    <property type="entry name" value="PA_degradation_oxidoreductase_like"/>
    <property type="match status" value="1"/>
</dbReference>
<evidence type="ECO:0000256" key="5">
    <source>
        <dbReference type="ARBA" id="ARBA00022827"/>
    </source>
</evidence>
<keyword evidence="8" id="KW-0411">Iron-sulfur</keyword>
<feature type="domain" description="FAD-binding FR-type" evidence="10">
    <location>
        <begin position="257"/>
        <end position="361"/>
    </location>
</feature>
<keyword evidence="3" id="KW-0001">2Fe-2S</keyword>
<organism evidence="11 12">
    <name type="scientific">Amycolatopsis cynarae</name>
    <dbReference type="NCBI Taxonomy" id="2995223"/>
    <lineage>
        <taxon>Bacteria</taxon>
        <taxon>Bacillati</taxon>
        <taxon>Actinomycetota</taxon>
        <taxon>Actinomycetes</taxon>
        <taxon>Pseudonocardiales</taxon>
        <taxon>Pseudonocardiaceae</taxon>
        <taxon>Amycolatopsis</taxon>
    </lineage>
</organism>
<keyword evidence="2" id="KW-0285">Flavoprotein</keyword>
<dbReference type="SUPFAM" id="SSF63380">
    <property type="entry name" value="Riboflavin synthase domain-like"/>
    <property type="match status" value="1"/>
</dbReference>